<proteinExistence type="inferred from homology"/>
<dbReference type="PANTHER" id="PTHR11102:SF147">
    <property type="entry name" value="SEL1L ADAPTOR SUBUNIT OF ERAD E3 UBIQUITIN LIGASE"/>
    <property type="match status" value="1"/>
</dbReference>
<dbReference type="Gene3D" id="1.25.40.10">
    <property type="entry name" value="Tetratricopeptide repeat domain"/>
    <property type="match status" value="1"/>
</dbReference>
<protein>
    <submittedName>
        <fullName evidence="4">Uncharacterized protein</fullName>
    </submittedName>
</protein>
<dbReference type="SUPFAM" id="SSF81901">
    <property type="entry name" value="HCP-like"/>
    <property type="match status" value="1"/>
</dbReference>
<evidence type="ECO:0000256" key="1">
    <source>
        <dbReference type="ARBA" id="ARBA00038101"/>
    </source>
</evidence>
<dbReference type="InterPro" id="IPR050767">
    <property type="entry name" value="Sel1_AlgK"/>
</dbReference>
<evidence type="ECO:0000256" key="2">
    <source>
        <dbReference type="SAM" id="MobiDB-lite"/>
    </source>
</evidence>
<feature type="non-terminal residue" evidence="4">
    <location>
        <position position="262"/>
    </location>
</feature>
<keyword evidence="3" id="KW-0732">Signal</keyword>
<organism evidence="4">
    <name type="scientific">Graphocephala atropunctata</name>
    <dbReference type="NCBI Taxonomy" id="36148"/>
    <lineage>
        <taxon>Eukaryota</taxon>
        <taxon>Metazoa</taxon>
        <taxon>Ecdysozoa</taxon>
        <taxon>Arthropoda</taxon>
        <taxon>Hexapoda</taxon>
        <taxon>Insecta</taxon>
        <taxon>Pterygota</taxon>
        <taxon>Neoptera</taxon>
        <taxon>Paraneoptera</taxon>
        <taxon>Hemiptera</taxon>
        <taxon>Auchenorrhyncha</taxon>
        <taxon>Membracoidea</taxon>
        <taxon>Cicadellidae</taxon>
        <taxon>Cicadellinae</taxon>
        <taxon>Cicadellini</taxon>
        <taxon>Graphocephala</taxon>
    </lineage>
</organism>
<evidence type="ECO:0000256" key="3">
    <source>
        <dbReference type="SAM" id="SignalP"/>
    </source>
</evidence>
<dbReference type="AlphaFoldDB" id="A0A1B6M4M5"/>
<comment type="similarity">
    <text evidence="1">Belongs to the sel-1 family.</text>
</comment>
<accession>A0A1B6M4M5</accession>
<dbReference type="GO" id="GO:0036503">
    <property type="term" value="P:ERAD pathway"/>
    <property type="evidence" value="ECO:0007669"/>
    <property type="project" value="TreeGrafter"/>
</dbReference>
<evidence type="ECO:0000313" key="4">
    <source>
        <dbReference type="EMBL" id="JAT30869.1"/>
    </source>
</evidence>
<dbReference type="EMBL" id="GEBQ01009108">
    <property type="protein sequence ID" value="JAT30869.1"/>
    <property type="molecule type" value="Transcribed_RNA"/>
</dbReference>
<sequence length="262" mass="28303">MPRHKLSIYLLFLLLAVQSIAEDKDKNKLENSNIPDSDDSETNEMGPPSAITIVDAPDLSKEGPITESKEEEDEGINSILNEKLSAFDLLSAIPGEAWVQKLLAADTDIDDEDSLSDTEVEVEDSEPQVELTAEEKEAAALYEMGMVKLNGTVKPNKAEAYGLLMRSAELGNKDAKVMVAWAQLLGSYLPLDTSSAGRTFQELADSGVPDGHMALGFMYAAGISVNASQARALVHYTFGAIGGNVWAQMALGYRYWSGITVP</sequence>
<dbReference type="InterPro" id="IPR006597">
    <property type="entry name" value="Sel1-like"/>
</dbReference>
<dbReference type="InterPro" id="IPR011990">
    <property type="entry name" value="TPR-like_helical_dom_sf"/>
</dbReference>
<dbReference type="GO" id="GO:0005789">
    <property type="term" value="C:endoplasmic reticulum membrane"/>
    <property type="evidence" value="ECO:0007669"/>
    <property type="project" value="TreeGrafter"/>
</dbReference>
<feature type="region of interest" description="Disordered" evidence="2">
    <location>
        <begin position="27"/>
        <end position="74"/>
    </location>
</feature>
<name>A0A1B6M4M5_9HEMI</name>
<reference evidence="4" key="1">
    <citation type="submission" date="2015-11" db="EMBL/GenBank/DDBJ databases">
        <title>De novo transcriptome assembly of four potential Pierce s Disease insect vectors from Arizona vineyards.</title>
        <authorList>
            <person name="Tassone E.E."/>
        </authorList>
    </citation>
    <scope>NUCLEOTIDE SEQUENCE</scope>
</reference>
<gene>
    <name evidence="4" type="ORF">g.22169</name>
</gene>
<feature type="signal peptide" evidence="3">
    <location>
        <begin position="1"/>
        <end position="21"/>
    </location>
</feature>
<dbReference type="PANTHER" id="PTHR11102">
    <property type="entry name" value="SEL-1-LIKE PROTEIN"/>
    <property type="match status" value="1"/>
</dbReference>
<feature type="chain" id="PRO_5008588045" evidence="3">
    <location>
        <begin position="22"/>
        <end position="262"/>
    </location>
</feature>
<dbReference type="SMART" id="SM00671">
    <property type="entry name" value="SEL1"/>
    <property type="match status" value="2"/>
</dbReference>